<name>A0ACC0EP80_9BASI</name>
<sequence length="128" mass="14655">ALGQAQINIKIKRPTKDVPTRWNSTFNMIESSLPCKLAFQQLDLEDKNFKTCPTKREWDKLKIAKQFLEPFKKATLVLSGTQYPTINHAYPLWHLYIPPPAPPAPTAQDASTSKKLDQDILAFHQHML</sequence>
<organism evidence="1 2">
    <name type="scientific">Puccinia striiformis f. sp. tritici</name>
    <dbReference type="NCBI Taxonomy" id="168172"/>
    <lineage>
        <taxon>Eukaryota</taxon>
        <taxon>Fungi</taxon>
        <taxon>Dikarya</taxon>
        <taxon>Basidiomycota</taxon>
        <taxon>Pucciniomycotina</taxon>
        <taxon>Pucciniomycetes</taxon>
        <taxon>Pucciniales</taxon>
        <taxon>Pucciniaceae</taxon>
        <taxon>Puccinia</taxon>
    </lineage>
</organism>
<protein>
    <submittedName>
        <fullName evidence="1">Uncharacterized protein</fullName>
    </submittedName>
</protein>
<dbReference type="EMBL" id="CM045869">
    <property type="protein sequence ID" value="KAI7955226.1"/>
    <property type="molecule type" value="Genomic_DNA"/>
</dbReference>
<dbReference type="Proteomes" id="UP001060170">
    <property type="component" value="Chromosome 5"/>
</dbReference>
<accession>A0ACC0EP80</accession>
<reference evidence="1 2" key="3">
    <citation type="journal article" date="2022" name="Microbiol. Spectr.">
        <title>Folding features and dynamics of 3D genome architecture in plant fungal pathogens.</title>
        <authorList>
            <person name="Xia C."/>
        </authorList>
    </citation>
    <scope>NUCLEOTIDE SEQUENCE [LARGE SCALE GENOMIC DNA]</scope>
    <source>
        <strain evidence="1 2">93-210</strain>
    </source>
</reference>
<evidence type="ECO:0000313" key="1">
    <source>
        <dbReference type="EMBL" id="KAI7955226.1"/>
    </source>
</evidence>
<evidence type="ECO:0000313" key="2">
    <source>
        <dbReference type="Proteomes" id="UP001060170"/>
    </source>
</evidence>
<reference evidence="2" key="2">
    <citation type="journal article" date="2018" name="Mol. Plant Microbe Interact.">
        <title>Genome sequence resources for the wheat stripe rust pathogen (Puccinia striiformis f. sp. tritici) and the barley stripe rust pathogen (Puccinia striiformis f. sp. hordei).</title>
        <authorList>
            <person name="Xia C."/>
            <person name="Wang M."/>
            <person name="Yin C."/>
            <person name="Cornejo O.E."/>
            <person name="Hulbert S.H."/>
            <person name="Chen X."/>
        </authorList>
    </citation>
    <scope>NUCLEOTIDE SEQUENCE [LARGE SCALE GENOMIC DNA]</scope>
    <source>
        <strain evidence="2">93-210</strain>
    </source>
</reference>
<proteinExistence type="predicted"/>
<reference evidence="2" key="1">
    <citation type="journal article" date="2018" name="BMC Genomics">
        <title>Genomic insights into host adaptation between the wheat stripe rust pathogen (Puccinia striiformis f. sp. tritici) and the barley stripe rust pathogen (Puccinia striiformis f. sp. hordei).</title>
        <authorList>
            <person name="Xia C."/>
            <person name="Wang M."/>
            <person name="Yin C."/>
            <person name="Cornejo O.E."/>
            <person name="Hulbert S.H."/>
            <person name="Chen X."/>
        </authorList>
    </citation>
    <scope>NUCLEOTIDE SEQUENCE [LARGE SCALE GENOMIC DNA]</scope>
    <source>
        <strain evidence="2">93-210</strain>
    </source>
</reference>
<feature type="non-terminal residue" evidence="1">
    <location>
        <position position="1"/>
    </location>
</feature>
<gene>
    <name evidence="1" type="ORF">MJO28_005626</name>
</gene>
<comment type="caution">
    <text evidence="1">The sequence shown here is derived from an EMBL/GenBank/DDBJ whole genome shotgun (WGS) entry which is preliminary data.</text>
</comment>
<feature type="non-terminal residue" evidence="1">
    <location>
        <position position="128"/>
    </location>
</feature>
<keyword evidence="2" id="KW-1185">Reference proteome</keyword>